<evidence type="ECO:0000256" key="2">
    <source>
        <dbReference type="ARBA" id="ARBA00023015"/>
    </source>
</evidence>
<dbReference type="Pfam" id="PF03466">
    <property type="entry name" value="LysR_substrate"/>
    <property type="match status" value="1"/>
</dbReference>
<evidence type="ECO:0000256" key="1">
    <source>
        <dbReference type="ARBA" id="ARBA00009437"/>
    </source>
</evidence>
<evidence type="ECO:0000313" key="8">
    <source>
        <dbReference type="Proteomes" id="UP000520513"/>
    </source>
</evidence>
<dbReference type="EMBL" id="JAAXCY010000010">
    <property type="protein sequence ID" value="MBC2408976.1"/>
    <property type="molecule type" value="Genomic_DNA"/>
</dbReference>
<dbReference type="InterPro" id="IPR058163">
    <property type="entry name" value="LysR-type_TF_proteobact-type"/>
</dbReference>
<keyword evidence="4" id="KW-0804">Transcription</keyword>
<dbReference type="GO" id="GO:0006351">
    <property type="term" value="P:DNA-templated transcription"/>
    <property type="evidence" value="ECO:0007669"/>
    <property type="project" value="TreeGrafter"/>
</dbReference>
<dbReference type="EMBL" id="JAAXCZ010000023">
    <property type="protein sequence ID" value="MBC2385056.1"/>
    <property type="molecule type" value="Genomic_DNA"/>
</dbReference>
<dbReference type="AlphaFoldDB" id="A0A7X1ASB5"/>
<dbReference type="Proteomes" id="UP000520513">
    <property type="component" value="Unassembled WGS sequence"/>
</dbReference>
<sequence length="239" mass="26695">MTDDGERVLRWAQTLLHQVGQLEAQIDALHDDPVGLLRVVSSPGLGRRMVAPALAELGRLYPALDVRLDIRHQLVNLLEEGVDLDVRVGNDIAPHFIAKPLVANRRVLCASPRYLEAHGTPGTLADLGHHDCLVIKERDHPFGVWELTGPRGVETAKVTGSFSTNNGEIARHWCLDGRGVLLRSMWDINDDLKQGRLLQVLPDYYQPADIWAVHCSPLLTSAKVRVAVDFLQKYFRERA</sequence>
<dbReference type="GO" id="GO:0003700">
    <property type="term" value="F:DNA-binding transcription factor activity"/>
    <property type="evidence" value="ECO:0007669"/>
    <property type="project" value="TreeGrafter"/>
</dbReference>
<evidence type="ECO:0000313" key="7">
    <source>
        <dbReference type="EMBL" id="MBC2408976.1"/>
    </source>
</evidence>
<dbReference type="FunFam" id="3.40.190.290:FF:000001">
    <property type="entry name" value="Transcriptional regulator, LysR family"/>
    <property type="match status" value="1"/>
</dbReference>
<keyword evidence="9" id="KW-1185">Reference proteome</keyword>
<gene>
    <name evidence="6" type="ORF">HF209_29310</name>
    <name evidence="7" type="ORF">HF257_23455</name>
</gene>
<evidence type="ECO:0000256" key="4">
    <source>
        <dbReference type="ARBA" id="ARBA00023163"/>
    </source>
</evidence>
<keyword evidence="2" id="KW-0805">Transcription regulation</keyword>
<feature type="domain" description="LysR substrate-binding" evidence="5">
    <location>
        <begin position="31"/>
        <end position="235"/>
    </location>
</feature>
<evidence type="ECO:0000313" key="9">
    <source>
        <dbReference type="Proteomes" id="UP000534677"/>
    </source>
</evidence>
<reference evidence="8 9" key="1">
    <citation type="submission" date="2020-04" db="EMBL/GenBank/DDBJ databases">
        <title>Pseudomonas crami sp. nov., a novel proteolytic bacterial species isolated from cream.</title>
        <authorList>
            <person name="Hofmann K."/>
            <person name="Woller A."/>
            <person name="Huptas C."/>
            <person name="Wenning M."/>
            <person name="Scherer S."/>
            <person name="Doll E.V."/>
        </authorList>
    </citation>
    <scope>NUCLEOTIDE SEQUENCE [LARGE SCALE GENOMIC DNA]</scope>
    <source>
        <strain evidence="6 9">WS 5096</strain>
        <strain evidence="7 8">WS 5106</strain>
    </source>
</reference>
<proteinExistence type="inferred from homology"/>
<accession>A0A7X1ASB5</accession>
<keyword evidence="3" id="KW-0238">DNA-binding</keyword>
<dbReference type="Proteomes" id="UP000534677">
    <property type="component" value="Unassembled WGS sequence"/>
</dbReference>
<comment type="similarity">
    <text evidence="1">Belongs to the LysR transcriptional regulatory family.</text>
</comment>
<evidence type="ECO:0000259" key="5">
    <source>
        <dbReference type="Pfam" id="PF03466"/>
    </source>
</evidence>
<dbReference type="InterPro" id="IPR005119">
    <property type="entry name" value="LysR_subst-bd"/>
</dbReference>
<protein>
    <submittedName>
        <fullName evidence="7">LysR family transcriptional regulator</fullName>
    </submittedName>
</protein>
<organism evidence="7 8">
    <name type="scientific">Pseudomonas cremoris</name>
    <dbReference type="NCBI Taxonomy" id="2724178"/>
    <lineage>
        <taxon>Bacteria</taxon>
        <taxon>Pseudomonadati</taxon>
        <taxon>Pseudomonadota</taxon>
        <taxon>Gammaproteobacteria</taxon>
        <taxon>Pseudomonadales</taxon>
        <taxon>Pseudomonadaceae</taxon>
        <taxon>Pseudomonas</taxon>
    </lineage>
</organism>
<comment type="caution">
    <text evidence="7">The sequence shown here is derived from an EMBL/GenBank/DDBJ whole genome shotgun (WGS) entry which is preliminary data.</text>
</comment>
<evidence type="ECO:0000256" key="3">
    <source>
        <dbReference type="ARBA" id="ARBA00023125"/>
    </source>
</evidence>
<dbReference type="PANTHER" id="PTHR30537">
    <property type="entry name" value="HTH-TYPE TRANSCRIPTIONAL REGULATOR"/>
    <property type="match status" value="1"/>
</dbReference>
<name>A0A7X1ASB5_9PSED</name>
<dbReference type="SUPFAM" id="SSF53850">
    <property type="entry name" value="Periplasmic binding protein-like II"/>
    <property type="match status" value="1"/>
</dbReference>
<dbReference type="PANTHER" id="PTHR30537:SF5">
    <property type="entry name" value="HTH-TYPE TRANSCRIPTIONAL ACTIVATOR TTDR-RELATED"/>
    <property type="match status" value="1"/>
</dbReference>
<dbReference type="Gene3D" id="3.40.190.290">
    <property type="match status" value="1"/>
</dbReference>
<dbReference type="GO" id="GO:0043565">
    <property type="term" value="F:sequence-specific DNA binding"/>
    <property type="evidence" value="ECO:0007669"/>
    <property type="project" value="TreeGrafter"/>
</dbReference>
<evidence type="ECO:0000313" key="6">
    <source>
        <dbReference type="EMBL" id="MBC2385056.1"/>
    </source>
</evidence>